<dbReference type="Pfam" id="PF00406">
    <property type="entry name" value="ADK"/>
    <property type="match status" value="1"/>
</dbReference>
<dbReference type="AlphaFoldDB" id="A0A8B9QVH7"/>
<reference evidence="6" key="1">
    <citation type="submission" date="2019-08" db="EMBL/GenBank/DDBJ databases">
        <title>Three high-quality genomes provides insights into domestication of ducks.</title>
        <authorList>
            <person name="Hou Z.C."/>
            <person name="Zhu F."/>
            <person name="Yin Z.T."/>
            <person name="Zhang F."/>
        </authorList>
    </citation>
    <scope>NUCLEOTIDE SEQUENCE [LARGE SCALE GENOMIC DNA]</scope>
</reference>
<evidence type="ECO:0000313" key="7">
    <source>
        <dbReference type="Proteomes" id="UP000694400"/>
    </source>
</evidence>
<dbReference type="InterPro" id="IPR000850">
    <property type="entry name" value="Adenylat/UMP-CMP_kin"/>
</dbReference>
<evidence type="ECO:0000256" key="3">
    <source>
        <dbReference type="ARBA" id="ARBA00022777"/>
    </source>
</evidence>
<keyword evidence="3 4" id="KW-0418">Kinase</keyword>
<evidence type="ECO:0000313" key="6">
    <source>
        <dbReference type="Ensembl" id="ENSAPLP00020003053.1"/>
    </source>
</evidence>
<sequence length="298" mass="32647">MSTEKLKHHKIIFVVGGPGSGKGTQCEKIVQKYGYTHLSTGDLLRAEVSSGSERGKKLQAIMEKGELVPLDTVLDMLRDAMVAKADVSKGFLIDWLPPRGEAGRGVREEDRCPHAAALRGRGEGDDGEAPAEAGRDQRAGGRQRGDHQEAPGDLLQGHGARHHLLQEQGHRPPAQRRGQRGRGFPAGLLLPRQPVAVPAARPPPRAPPSARAGRDSGRALILFSWTEPREGNFKDIVFGSFPSLPSKVRFNEPRLYLFLLSEEMSFSFQRFLVCWLFFFFFPLSEPPPPSPPPASGAD</sequence>
<dbReference type="SUPFAM" id="SSF52540">
    <property type="entry name" value="P-loop containing nucleoside triphosphate hydrolases"/>
    <property type="match status" value="1"/>
</dbReference>
<feature type="region of interest" description="Disordered" evidence="5">
    <location>
        <begin position="117"/>
        <end position="155"/>
    </location>
</feature>
<evidence type="ECO:0000256" key="1">
    <source>
        <dbReference type="ARBA" id="ARBA00022679"/>
    </source>
</evidence>
<dbReference type="PRINTS" id="PR00094">
    <property type="entry name" value="ADENYLTKNASE"/>
</dbReference>
<dbReference type="Gene3D" id="3.40.50.300">
    <property type="entry name" value="P-loop containing nucleotide triphosphate hydrolases"/>
    <property type="match status" value="1"/>
</dbReference>
<keyword evidence="1 4" id="KW-0808">Transferase</keyword>
<keyword evidence="2" id="KW-0547">Nucleotide-binding</keyword>
<dbReference type="GO" id="GO:0005524">
    <property type="term" value="F:ATP binding"/>
    <property type="evidence" value="ECO:0007669"/>
    <property type="project" value="InterPro"/>
</dbReference>
<reference evidence="6" key="3">
    <citation type="submission" date="2025-09" db="UniProtKB">
        <authorList>
            <consortium name="Ensembl"/>
        </authorList>
    </citation>
    <scope>IDENTIFICATION</scope>
</reference>
<dbReference type="GO" id="GO:0006139">
    <property type="term" value="P:nucleobase-containing compound metabolic process"/>
    <property type="evidence" value="ECO:0007669"/>
    <property type="project" value="InterPro"/>
</dbReference>
<evidence type="ECO:0000256" key="2">
    <source>
        <dbReference type="ARBA" id="ARBA00022741"/>
    </source>
</evidence>
<protein>
    <submittedName>
        <fullName evidence="6">Adenylate kinase 1</fullName>
    </submittedName>
</protein>
<name>A0A8B9QVH7_ANAPL</name>
<evidence type="ECO:0000256" key="4">
    <source>
        <dbReference type="RuleBase" id="RU003330"/>
    </source>
</evidence>
<evidence type="ECO:0000256" key="5">
    <source>
        <dbReference type="SAM" id="MobiDB-lite"/>
    </source>
</evidence>
<reference evidence="6" key="2">
    <citation type="submission" date="2025-08" db="UniProtKB">
        <authorList>
            <consortium name="Ensembl"/>
        </authorList>
    </citation>
    <scope>IDENTIFICATION</scope>
</reference>
<feature type="compositionally biased region" description="Basic and acidic residues" evidence="5">
    <location>
        <begin position="133"/>
        <end position="150"/>
    </location>
</feature>
<dbReference type="PANTHER" id="PTHR23359">
    <property type="entry name" value="NUCLEOTIDE KINASE"/>
    <property type="match status" value="1"/>
</dbReference>
<accession>A0A8B9QVH7</accession>
<dbReference type="GO" id="GO:0019205">
    <property type="term" value="F:nucleobase-containing compound kinase activity"/>
    <property type="evidence" value="ECO:0007669"/>
    <property type="project" value="InterPro"/>
</dbReference>
<comment type="similarity">
    <text evidence="4">Belongs to the adenylate kinase family.</text>
</comment>
<feature type="region of interest" description="Disordered" evidence="5">
    <location>
        <begin position="195"/>
        <end position="214"/>
    </location>
</feature>
<organism evidence="6 7">
    <name type="scientific">Anas platyrhynchos</name>
    <name type="common">Mallard</name>
    <name type="synonym">Anas boschas</name>
    <dbReference type="NCBI Taxonomy" id="8839"/>
    <lineage>
        <taxon>Eukaryota</taxon>
        <taxon>Metazoa</taxon>
        <taxon>Chordata</taxon>
        <taxon>Craniata</taxon>
        <taxon>Vertebrata</taxon>
        <taxon>Euteleostomi</taxon>
        <taxon>Archelosauria</taxon>
        <taxon>Archosauria</taxon>
        <taxon>Dinosauria</taxon>
        <taxon>Saurischia</taxon>
        <taxon>Theropoda</taxon>
        <taxon>Coelurosauria</taxon>
        <taxon>Aves</taxon>
        <taxon>Neognathae</taxon>
        <taxon>Galloanserae</taxon>
        <taxon>Anseriformes</taxon>
        <taxon>Anatidae</taxon>
        <taxon>Anatinae</taxon>
        <taxon>Anas</taxon>
    </lineage>
</organism>
<proteinExistence type="inferred from homology"/>
<dbReference type="CDD" id="cd01428">
    <property type="entry name" value="ADK"/>
    <property type="match status" value="1"/>
</dbReference>
<feature type="region of interest" description="Disordered" evidence="5">
    <location>
        <begin position="167"/>
        <end position="188"/>
    </location>
</feature>
<dbReference type="InterPro" id="IPR027417">
    <property type="entry name" value="P-loop_NTPase"/>
</dbReference>
<dbReference type="Ensembl" id="ENSAPLT00020003271.1">
    <property type="protein sequence ID" value="ENSAPLP00020003053.1"/>
    <property type="gene ID" value="ENSAPLG00020002226.1"/>
</dbReference>
<dbReference type="Proteomes" id="UP000694400">
    <property type="component" value="Chromosome 19"/>
</dbReference>